<name>A0ABW8M0F8_9ACTN</name>
<dbReference type="EMBL" id="JBJDQH010000013">
    <property type="protein sequence ID" value="MFK4270400.1"/>
    <property type="molecule type" value="Genomic_DNA"/>
</dbReference>
<reference evidence="6 7" key="1">
    <citation type="submission" date="2024-11" db="EMBL/GenBank/DDBJ databases">
        <title>The Natural Products Discovery Center: Release of the First 8490 Sequenced Strains for Exploring Actinobacteria Biosynthetic Diversity.</title>
        <authorList>
            <person name="Kalkreuter E."/>
            <person name="Kautsar S.A."/>
            <person name="Yang D."/>
            <person name="Bader C.D."/>
            <person name="Teijaro C.N."/>
            <person name="Fluegel L."/>
            <person name="Davis C.M."/>
            <person name="Simpson J.R."/>
            <person name="Lauterbach L."/>
            <person name="Steele A.D."/>
            <person name="Gui C."/>
            <person name="Meng S."/>
            <person name="Li G."/>
            <person name="Viehrig K."/>
            <person name="Ye F."/>
            <person name="Su P."/>
            <person name="Kiefer A.F."/>
            <person name="Nichols A."/>
            <person name="Cepeda A.J."/>
            <person name="Yan W."/>
            <person name="Fan B."/>
            <person name="Jiang Y."/>
            <person name="Adhikari A."/>
            <person name="Zheng C.-J."/>
            <person name="Schuster L."/>
            <person name="Cowan T.M."/>
            <person name="Smanski M.J."/>
            <person name="Chevrette M.G."/>
            <person name="De Carvalho L.P.S."/>
            <person name="Shen B."/>
        </authorList>
    </citation>
    <scope>NUCLEOTIDE SEQUENCE [LARGE SCALE GENOMIC DNA]</scope>
    <source>
        <strain evidence="6 7">NPDC020863</strain>
    </source>
</reference>
<dbReference type="SUPFAM" id="SSF48498">
    <property type="entry name" value="Tetracyclin repressor-like, C-terminal domain"/>
    <property type="match status" value="1"/>
</dbReference>
<evidence type="ECO:0000256" key="4">
    <source>
        <dbReference type="PROSITE-ProRule" id="PRU00335"/>
    </source>
</evidence>
<dbReference type="PANTHER" id="PTHR30055:SF234">
    <property type="entry name" value="HTH-TYPE TRANSCRIPTIONAL REGULATOR BETI"/>
    <property type="match status" value="1"/>
</dbReference>
<organism evidence="6 7">
    <name type="scientific">Streptomyces milbemycinicus</name>
    <dbReference type="NCBI Taxonomy" id="476552"/>
    <lineage>
        <taxon>Bacteria</taxon>
        <taxon>Bacillati</taxon>
        <taxon>Actinomycetota</taxon>
        <taxon>Actinomycetes</taxon>
        <taxon>Kitasatosporales</taxon>
        <taxon>Streptomycetaceae</taxon>
        <taxon>Streptomyces</taxon>
    </lineage>
</organism>
<dbReference type="Gene3D" id="1.10.357.10">
    <property type="entry name" value="Tetracycline Repressor, domain 2"/>
    <property type="match status" value="1"/>
</dbReference>
<keyword evidence="2 4" id="KW-0238">DNA-binding</keyword>
<dbReference type="InterPro" id="IPR036271">
    <property type="entry name" value="Tet_transcr_reg_TetR-rel_C_sf"/>
</dbReference>
<dbReference type="Proteomes" id="UP001620295">
    <property type="component" value="Unassembled WGS sequence"/>
</dbReference>
<accession>A0ABW8M0F8</accession>
<keyword evidence="7" id="KW-1185">Reference proteome</keyword>
<evidence type="ECO:0000256" key="3">
    <source>
        <dbReference type="ARBA" id="ARBA00023163"/>
    </source>
</evidence>
<dbReference type="Pfam" id="PF21597">
    <property type="entry name" value="TetR_C_43"/>
    <property type="match status" value="1"/>
</dbReference>
<evidence type="ECO:0000259" key="5">
    <source>
        <dbReference type="PROSITE" id="PS50977"/>
    </source>
</evidence>
<dbReference type="InterPro" id="IPR050109">
    <property type="entry name" value="HTH-type_TetR-like_transc_reg"/>
</dbReference>
<dbReference type="SUPFAM" id="SSF46689">
    <property type="entry name" value="Homeodomain-like"/>
    <property type="match status" value="1"/>
</dbReference>
<keyword evidence="1" id="KW-0805">Transcription regulation</keyword>
<dbReference type="PROSITE" id="PS50977">
    <property type="entry name" value="HTH_TETR_2"/>
    <property type="match status" value="1"/>
</dbReference>
<feature type="domain" description="HTH tetR-type" evidence="5">
    <location>
        <begin position="21"/>
        <end position="80"/>
    </location>
</feature>
<dbReference type="Pfam" id="PF00440">
    <property type="entry name" value="TetR_N"/>
    <property type="match status" value="1"/>
</dbReference>
<dbReference type="InterPro" id="IPR001647">
    <property type="entry name" value="HTH_TetR"/>
</dbReference>
<sequence length="196" mass="20862">MHDVSHTQAHTQARPQRADARRNYARLLAAAEAEVAVHGAEVSLEQVARTAQVGSATLRRHFPNRQALLSAVFHQRIEALCALATDLATKDDPRTALLEWLRGLAHYVASARGMAASLTIAESPDEAEHCFTYLATAADPLVRRAAAAGAVRADATAADLLTVVVGIALATEHHPNGAAEVDRLLTLVTEGLSPRT</sequence>
<evidence type="ECO:0000256" key="2">
    <source>
        <dbReference type="ARBA" id="ARBA00023125"/>
    </source>
</evidence>
<evidence type="ECO:0000256" key="1">
    <source>
        <dbReference type="ARBA" id="ARBA00023015"/>
    </source>
</evidence>
<dbReference type="InterPro" id="IPR009057">
    <property type="entry name" value="Homeodomain-like_sf"/>
</dbReference>
<gene>
    <name evidence="6" type="ORF">ACI2L5_36540</name>
</gene>
<feature type="DNA-binding region" description="H-T-H motif" evidence="4">
    <location>
        <begin position="43"/>
        <end position="62"/>
    </location>
</feature>
<evidence type="ECO:0000313" key="6">
    <source>
        <dbReference type="EMBL" id="MFK4270400.1"/>
    </source>
</evidence>
<comment type="caution">
    <text evidence="6">The sequence shown here is derived from an EMBL/GenBank/DDBJ whole genome shotgun (WGS) entry which is preliminary data.</text>
</comment>
<proteinExistence type="predicted"/>
<dbReference type="InterPro" id="IPR049445">
    <property type="entry name" value="TetR_SbtR-like_C"/>
</dbReference>
<dbReference type="RefSeq" id="WP_358707679.1">
    <property type="nucleotide sequence ID" value="NZ_JBFACG010000043.1"/>
</dbReference>
<dbReference type="PANTHER" id="PTHR30055">
    <property type="entry name" value="HTH-TYPE TRANSCRIPTIONAL REGULATOR RUTR"/>
    <property type="match status" value="1"/>
</dbReference>
<keyword evidence="3" id="KW-0804">Transcription</keyword>
<protein>
    <submittedName>
        <fullName evidence="6">TetR/AcrR family transcriptional regulator</fullName>
    </submittedName>
</protein>
<evidence type="ECO:0000313" key="7">
    <source>
        <dbReference type="Proteomes" id="UP001620295"/>
    </source>
</evidence>